<evidence type="ECO:0000259" key="5">
    <source>
        <dbReference type="PROSITE" id="PS50977"/>
    </source>
</evidence>
<accession>A0A2X0IN57</accession>
<dbReference type="InterPro" id="IPR001647">
    <property type="entry name" value="HTH_TetR"/>
</dbReference>
<keyword evidence="1" id="KW-0805">Transcription regulation</keyword>
<comment type="caution">
    <text evidence="6">The sequence shown here is derived from an EMBL/GenBank/DDBJ whole genome shotgun (WGS) entry which is preliminary data.</text>
</comment>
<feature type="domain" description="HTH tetR-type" evidence="5">
    <location>
        <begin position="6"/>
        <end position="66"/>
    </location>
</feature>
<dbReference type="Pfam" id="PF16925">
    <property type="entry name" value="TetR_C_13"/>
    <property type="match status" value="1"/>
</dbReference>
<evidence type="ECO:0000313" key="6">
    <source>
        <dbReference type="EMBL" id="RAG86612.1"/>
    </source>
</evidence>
<keyword evidence="7" id="KW-1185">Reference proteome</keyword>
<feature type="DNA-binding region" description="H-T-H motif" evidence="4">
    <location>
        <begin position="29"/>
        <end position="48"/>
    </location>
</feature>
<dbReference type="OrthoDB" id="9805134at2"/>
<dbReference type="RefSeq" id="WP_111499697.1">
    <property type="nucleotide sequence ID" value="NZ_QKYN01000023.1"/>
</dbReference>
<dbReference type="Proteomes" id="UP000248889">
    <property type="component" value="Unassembled WGS sequence"/>
</dbReference>
<evidence type="ECO:0000256" key="4">
    <source>
        <dbReference type="PROSITE-ProRule" id="PRU00335"/>
    </source>
</evidence>
<dbReference type="PRINTS" id="PR00455">
    <property type="entry name" value="HTHTETR"/>
</dbReference>
<dbReference type="PANTHER" id="PTHR47506:SF1">
    <property type="entry name" value="HTH-TYPE TRANSCRIPTIONAL REGULATOR YJDC"/>
    <property type="match status" value="1"/>
</dbReference>
<dbReference type="EMBL" id="QKYN01000023">
    <property type="protein sequence ID" value="RAG86612.1"/>
    <property type="molecule type" value="Genomic_DNA"/>
</dbReference>
<reference evidence="6 7" key="1">
    <citation type="submission" date="2018-06" db="EMBL/GenBank/DDBJ databases">
        <title>Streptacidiphilus pinicola sp. nov., isolated from pine grove soil.</title>
        <authorList>
            <person name="Roh S.G."/>
            <person name="Park S."/>
            <person name="Kim M.-K."/>
            <person name="Yun B.-R."/>
            <person name="Park J."/>
            <person name="Kim M.J."/>
            <person name="Kim Y.S."/>
            <person name="Kim S.B."/>
        </authorList>
    </citation>
    <scope>NUCLEOTIDE SEQUENCE [LARGE SCALE GENOMIC DNA]</scope>
    <source>
        <strain evidence="6 7">MMS16-CNU450</strain>
    </source>
</reference>
<keyword evidence="3" id="KW-0804">Transcription</keyword>
<evidence type="ECO:0000256" key="3">
    <source>
        <dbReference type="ARBA" id="ARBA00023163"/>
    </source>
</evidence>
<dbReference type="SUPFAM" id="SSF46689">
    <property type="entry name" value="Homeodomain-like"/>
    <property type="match status" value="1"/>
</dbReference>
<evidence type="ECO:0000256" key="1">
    <source>
        <dbReference type="ARBA" id="ARBA00023015"/>
    </source>
</evidence>
<gene>
    <name evidence="6" type="ORF">DN069_05535</name>
</gene>
<dbReference type="InterPro" id="IPR009057">
    <property type="entry name" value="Homeodomain-like_sf"/>
</dbReference>
<dbReference type="Pfam" id="PF00440">
    <property type="entry name" value="TetR_N"/>
    <property type="match status" value="1"/>
</dbReference>
<dbReference type="GO" id="GO:0003677">
    <property type="term" value="F:DNA binding"/>
    <property type="evidence" value="ECO:0007669"/>
    <property type="project" value="UniProtKB-UniRule"/>
</dbReference>
<dbReference type="PANTHER" id="PTHR47506">
    <property type="entry name" value="TRANSCRIPTIONAL REGULATORY PROTEIN"/>
    <property type="match status" value="1"/>
</dbReference>
<proteinExistence type="predicted"/>
<dbReference type="PROSITE" id="PS50977">
    <property type="entry name" value="HTH_TETR_2"/>
    <property type="match status" value="1"/>
</dbReference>
<keyword evidence="2 4" id="KW-0238">DNA-binding</keyword>
<dbReference type="Gene3D" id="1.10.10.60">
    <property type="entry name" value="Homeodomain-like"/>
    <property type="match status" value="1"/>
</dbReference>
<sequence length="203" mass="21867">MARPRTFDEDAILDRAMLLFWRKGYEATAMSDLVEELGLGRGSIYAAFGDKHQLFVRALARYLDRQNTLLATALDDEGPAVAQLRAVLGRLLAADAACGNAGCFSVNSIAELLPHDDEVARLVRRSLRIAEEAFTRQLERAARDGELSASVTPEDGARLLITLVQGVQIVSKVHPDPARSAACLDAAFALLAKEPAPLATTAP</sequence>
<protein>
    <submittedName>
        <fullName evidence="6">TetR family transcriptional regulator</fullName>
    </submittedName>
</protein>
<name>A0A2X0IN57_9ACTN</name>
<evidence type="ECO:0000256" key="2">
    <source>
        <dbReference type="ARBA" id="ARBA00023125"/>
    </source>
</evidence>
<evidence type="ECO:0000313" key="7">
    <source>
        <dbReference type="Proteomes" id="UP000248889"/>
    </source>
</evidence>
<dbReference type="AlphaFoldDB" id="A0A2X0IN57"/>
<dbReference type="Gene3D" id="1.10.357.10">
    <property type="entry name" value="Tetracycline Repressor, domain 2"/>
    <property type="match status" value="1"/>
</dbReference>
<dbReference type="InterPro" id="IPR011075">
    <property type="entry name" value="TetR_C"/>
</dbReference>
<dbReference type="InterPro" id="IPR036271">
    <property type="entry name" value="Tet_transcr_reg_TetR-rel_C_sf"/>
</dbReference>
<dbReference type="SUPFAM" id="SSF48498">
    <property type="entry name" value="Tetracyclin repressor-like, C-terminal domain"/>
    <property type="match status" value="1"/>
</dbReference>
<organism evidence="6 7">
    <name type="scientific">Streptacidiphilus pinicola</name>
    <dbReference type="NCBI Taxonomy" id="2219663"/>
    <lineage>
        <taxon>Bacteria</taxon>
        <taxon>Bacillati</taxon>
        <taxon>Actinomycetota</taxon>
        <taxon>Actinomycetes</taxon>
        <taxon>Kitasatosporales</taxon>
        <taxon>Streptomycetaceae</taxon>
        <taxon>Streptacidiphilus</taxon>
    </lineage>
</organism>